<protein>
    <submittedName>
        <fullName evidence="7">MerR family DNA-binding protein</fullName>
    </submittedName>
</protein>
<evidence type="ECO:0000256" key="2">
    <source>
        <dbReference type="ARBA" id="ARBA00023015"/>
    </source>
</evidence>
<keyword evidence="4" id="KW-0804">Transcription</keyword>
<evidence type="ECO:0000256" key="1">
    <source>
        <dbReference type="ARBA" id="ARBA00022491"/>
    </source>
</evidence>
<dbReference type="Proteomes" id="UP000437131">
    <property type="component" value="Unassembled WGS sequence"/>
</dbReference>
<dbReference type="InterPro" id="IPR009061">
    <property type="entry name" value="DNA-bd_dom_put_sf"/>
</dbReference>
<keyword evidence="5" id="KW-0175">Coiled coil</keyword>
<dbReference type="GO" id="GO:0003677">
    <property type="term" value="F:DNA binding"/>
    <property type="evidence" value="ECO:0007669"/>
    <property type="project" value="UniProtKB-KW"/>
</dbReference>
<organism evidence="7 8">
    <name type="scientific">Cyanobacterium aponinum 0216</name>
    <dbReference type="NCBI Taxonomy" id="2676140"/>
    <lineage>
        <taxon>Bacteria</taxon>
        <taxon>Bacillati</taxon>
        <taxon>Cyanobacteriota</taxon>
        <taxon>Cyanophyceae</taxon>
        <taxon>Oscillatoriophycideae</taxon>
        <taxon>Chroococcales</taxon>
        <taxon>Geminocystaceae</taxon>
        <taxon>Cyanobacterium</taxon>
    </lineage>
</organism>
<accession>A0A844GRH4</accession>
<feature type="coiled-coil region" evidence="5">
    <location>
        <begin position="86"/>
        <end position="113"/>
    </location>
</feature>
<dbReference type="AlphaFoldDB" id="A0A844GRH4"/>
<dbReference type="InterPro" id="IPR047057">
    <property type="entry name" value="MerR_fam"/>
</dbReference>
<evidence type="ECO:0000313" key="8">
    <source>
        <dbReference type="Proteomes" id="UP000437131"/>
    </source>
</evidence>
<evidence type="ECO:0000256" key="3">
    <source>
        <dbReference type="ARBA" id="ARBA00023125"/>
    </source>
</evidence>
<dbReference type="PROSITE" id="PS50937">
    <property type="entry name" value="HTH_MERR_2"/>
    <property type="match status" value="1"/>
</dbReference>
<evidence type="ECO:0000256" key="4">
    <source>
        <dbReference type="ARBA" id="ARBA00023163"/>
    </source>
</evidence>
<dbReference type="CDD" id="cd04770">
    <property type="entry name" value="HTH_HMRTR"/>
    <property type="match status" value="1"/>
</dbReference>
<dbReference type="RefSeq" id="WP_015219105.1">
    <property type="nucleotide sequence ID" value="NZ_WMIA01000010.1"/>
</dbReference>
<dbReference type="InterPro" id="IPR015358">
    <property type="entry name" value="Tscrpt_reg_MerR_DNA-bd"/>
</dbReference>
<dbReference type="Pfam" id="PF09278">
    <property type="entry name" value="MerR-DNA-bind"/>
    <property type="match status" value="1"/>
</dbReference>
<dbReference type="GO" id="GO:0003700">
    <property type="term" value="F:DNA-binding transcription factor activity"/>
    <property type="evidence" value="ECO:0007669"/>
    <property type="project" value="InterPro"/>
</dbReference>
<evidence type="ECO:0000259" key="6">
    <source>
        <dbReference type="PROSITE" id="PS50937"/>
    </source>
</evidence>
<name>A0A844GRH4_9CHRO</name>
<gene>
    <name evidence="7" type="ORF">GGC33_09305</name>
</gene>
<dbReference type="Gene3D" id="1.10.1660.10">
    <property type="match status" value="1"/>
</dbReference>
<sequence>MLNSFTIGNVAKQSNLPVKTVRYYADLGLLSPHLSRDNNGYRLFSPAVFQRLNFIRRSQSLGLTLKEIKQILVVYDQQQIPCSVAKQLLTDKLEEIESKINELKMLKDELNGILSSWQEIKNFENVKDNICPNIANINH</sequence>
<comment type="caution">
    <text evidence="7">The sequence shown here is derived from an EMBL/GenBank/DDBJ whole genome shotgun (WGS) entry which is preliminary data.</text>
</comment>
<evidence type="ECO:0000313" key="7">
    <source>
        <dbReference type="EMBL" id="MTF39124.1"/>
    </source>
</evidence>
<keyword evidence="2" id="KW-0805">Transcription regulation</keyword>
<dbReference type="SUPFAM" id="SSF46955">
    <property type="entry name" value="Putative DNA-binding domain"/>
    <property type="match status" value="1"/>
</dbReference>
<dbReference type="SMART" id="SM00422">
    <property type="entry name" value="HTH_MERR"/>
    <property type="match status" value="1"/>
</dbReference>
<dbReference type="PANTHER" id="PTHR30204">
    <property type="entry name" value="REDOX-CYCLING DRUG-SENSING TRANSCRIPTIONAL ACTIVATOR SOXR"/>
    <property type="match status" value="1"/>
</dbReference>
<evidence type="ECO:0000256" key="5">
    <source>
        <dbReference type="SAM" id="Coils"/>
    </source>
</evidence>
<dbReference type="PANTHER" id="PTHR30204:SF69">
    <property type="entry name" value="MERR-FAMILY TRANSCRIPTIONAL REGULATOR"/>
    <property type="match status" value="1"/>
</dbReference>
<dbReference type="Pfam" id="PF00376">
    <property type="entry name" value="MerR"/>
    <property type="match status" value="1"/>
</dbReference>
<dbReference type="InterPro" id="IPR000551">
    <property type="entry name" value="MerR-type_HTH_dom"/>
</dbReference>
<reference evidence="7 8" key="1">
    <citation type="submission" date="2019-11" db="EMBL/GenBank/DDBJ databases">
        <title>Isolation of a new High Light Tolerant Cyanobacteria.</title>
        <authorList>
            <person name="Dobson Z."/>
            <person name="Vaughn N."/>
            <person name="Vaughn M."/>
            <person name="Fromme P."/>
            <person name="Mazor Y."/>
        </authorList>
    </citation>
    <scope>NUCLEOTIDE SEQUENCE [LARGE SCALE GENOMIC DNA]</scope>
    <source>
        <strain evidence="7 8">0216</strain>
    </source>
</reference>
<feature type="domain" description="HTH merR-type" evidence="6">
    <location>
        <begin position="4"/>
        <end position="74"/>
    </location>
</feature>
<proteinExistence type="predicted"/>
<keyword evidence="1" id="KW-0678">Repressor</keyword>
<keyword evidence="3 7" id="KW-0238">DNA-binding</keyword>
<dbReference type="EMBL" id="WMIA01000010">
    <property type="protein sequence ID" value="MTF39124.1"/>
    <property type="molecule type" value="Genomic_DNA"/>
</dbReference>